<dbReference type="SUPFAM" id="SSF55120">
    <property type="entry name" value="Pseudouridine synthase"/>
    <property type="match status" value="1"/>
</dbReference>
<comment type="similarity">
    <text evidence="1">Belongs to the pseudouridine synthase RluA family.</text>
</comment>
<comment type="caution">
    <text evidence="4">The sequence shown here is derived from an EMBL/GenBank/DDBJ whole genome shotgun (WGS) entry which is preliminary data.</text>
</comment>
<protein>
    <submittedName>
        <fullName evidence="4">Pseudouridine synthase</fullName>
    </submittedName>
</protein>
<evidence type="ECO:0000313" key="5">
    <source>
        <dbReference type="Proteomes" id="UP000030101"/>
    </source>
</evidence>
<name>A0ABR4XLQ7_9PORP</name>
<keyword evidence="5" id="KW-1185">Reference proteome</keyword>
<feature type="domain" description="Pseudouridine synthase RsuA/RluA-like" evidence="3">
    <location>
        <begin position="14"/>
        <end position="171"/>
    </location>
</feature>
<dbReference type="Gene3D" id="3.30.2350.10">
    <property type="entry name" value="Pseudouridine synthase"/>
    <property type="match status" value="1"/>
</dbReference>
<reference evidence="4 5" key="1">
    <citation type="submission" date="2014-08" db="EMBL/GenBank/DDBJ databases">
        <title>Porphyromonas canoris strain:OH2762 Genome sequencing.</title>
        <authorList>
            <person name="Wallis C."/>
            <person name="Deusch O."/>
            <person name="O'Flynn C."/>
            <person name="Davis I."/>
            <person name="Jospin G."/>
            <person name="Darling A.E."/>
            <person name="Coil D.A."/>
            <person name="Alexiev A."/>
            <person name="Horsfall A."/>
            <person name="Kirkwood N."/>
            <person name="Harris S."/>
            <person name="Eisen J.A."/>
        </authorList>
    </citation>
    <scope>NUCLEOTIDE SEQUENCE [LARGE SCALE GENOMIC DNA]</scope>
    <source>
        <strain evidence="5">COT-108 OH2762</strain>
    </source>
</reference>
<sequence>MSVMKLEILYEDNHIIAVNKKPGDITQGDKTGDTTLPDIIMDFIKKRDNKPGNVFLGVIHRLDRPTSGVVLFAKTSKGLSRFNQLFREDKVSKVYHALVEQPPVQEENPKLVHYLKKNEEQNKSYVVSKNSPGAREAVLAYRTLKQGTHFTLLEVKLFTGRHHQIRCQLSSIGSSIRGDLKYGAKRSGPKGSIGLHARTISFTHPISGKEVAITAPYPLDIDGAWKVANEK</sequence>
<dbReference type="PROSITE" id="PS01129">
    <property type="entry name" value="PSI_RLU"/>
    <property type="match status" value="1"/>
</dbReference>
<evidence type="ECO:0000256" key="2">
    <source>
        <dbReference type="ARBA" id="ARBA00023235"/>
    </source>
</evidence>
<accession>A0ABR4XLQ7</accession>
<proteinExistence type="inferred from homology"/>
<dbReference type="InterPro" id="IPR020103">
    <property type="entry name" value="PsdUridine_synth_cat_dom_sf"/>
</dbReference>
<dbReference type="Proteomes" id="UP000030101">
    <property type="component" value="Unassembled WGS sequence"/>
</dbReference>
<dbReference type="InterPro" id="IPR050188">
    <property type="entry name" value="RluA_PseudoU_synthase"/>
</dbReference>
<evidence type="ECO:0000313" key="4">
    <source>
        <dbReference type="EMBL" id="KGN92562.1"/>
    </source>
</evidence>
<organism evidence="4 5">
    <name type="scientific">Porphyromonas canoris</name>
    <dbReference type="NCBI Taxonomy" id="36875"/>
    <lineage>
        <taxon>Bacteria</taxon>
        <taxon>Pseudomonadati</taxon>
        <taxon>Bacteroidota</taxon>
        <taxon>Bacteroidia</taxon>
        <taxon>Bacteroidales</taxon>
        <taxon>Porphyromonadaceae</taxon>
        <taxon>Porphyromonas</taxon>
    </lineage>
</organism>
<dbReference type="PANTHER" id="PTHR21600:SF83">
    <property type="entry name" value="PSEUDOURIDYLATE SYNTHASE RPUSD4, MITOCHONDRIAL"/>
    <property type="match status" value="1"/>
</dbReference>
<dbReference type="PANTHER" id="PTHR21600">
    <property type="entry name" value="MITOCHONDRIAL RNA PSEUDOURIDINE SYNTHASE"/>
    <property type="match status" value="1"/>
</dbReference>
<gene>
    <name evidence="4" type="ORF">HQ43_04775</name>
</gene>
<dbReference type="CDD" id="cd02869">
    <property type="entry name" value="PseudoU_synth_RluA_like"/>
    <property type="match status" value="1"/>
</dbReference>
<keyword evidence="2" id="KW-0413">Isomerase</keyword>
<dbReference type="Pfam" id="PF00849">
    <property type="entry name" value="PseudoU_synth_2"/>
    <property type="match status" value="1"/>
</dbReference>
<evidence type="ECO:0000259" key="3">
    <source>
        <dbReference type="Pfam" id="PF00849"/>
    </source>
</evidence>
<dbReference type="InterPro" id="IPR006145">
    <property type="entry name" value="PsdUridine_synth_RsuA/RluA"/>
</dbReference>
<evidence type="ECO:0000256" key="1">
    <source>
        <dbReference type="ARBA" id="ARBA00010876"/>
    </source>
</evidence>
<dbReference type="EMBL" id="JQZV01000009">
    <property type="protein sequence ID" value="KGN92562.1"/>
    <property type="molecule type" value="Genomic_DNA"/>
</dbReference>
<dbReference type="InterPro" id="IPR006224">
    <property type="entry name" value="PsdUridine_synth_RluA-like_CS"/>
</dbReference>